<dbReference type="AlphaFoldDB" id="A0A0N4SXR3"/>
<feature type="domain" description="RRM" evidence="5">
    <location>
        <begin position="30"/>
        <end position="110"/>
    </location>
</feature>
<dbReference type="SUPFAM" id="SSF54928">
    <property type="entry name" value="RNA-binding domain, RBD"/>
    <property type="match status" value="1"/>
</dbReference>
<dbReference type="Proteomes" id="UP000278627">
    <property type="component" value="Unassembled WGS sequence"/>
</dbReference>
<keyword evidence="2 4" id="KW-0694">RNA-binding</keyword>
<evidence type="ECO:0000256" key="3">
    <source>
        <dbReference type="ARBA" id="ARBA00023242"/>
    </source>
</evidence>
<dbReference type="GO" id="GO:0003727">
    <property type="term" value="F:single-stranded RNA binding"/>
    <property type="evidence" value="ECO:0007669"/>
    <property type="project" value="TreeGrafter"/>
</dbReference>
<dbReference type="PANTHER" id="PTHR13798:SF11">
    <property type="entry name" value="RNA-BINDING PROTEIN 7-RELATED"/>
    <property type="match status" value="1"/>
</dbReference>
<accession>A0A0N4SXR3</accession>
<reference evidence="6 7" key="2">
    <citation type="submission" date="2018-11" db="EMBL/GenBank/DDBJ databases">
        <authorList>
            <consortium name="Pathogen Informatics"/>
        </authorList>
    </citation>
    <scope>NUCLEOTIDE SEQUENCE [LARGE SCALE GENOMIC DNA]</scope>
</reference>
<sequence length="160" mass="18572">MQFTLWGDVIQGLDVMWQARVEKMDDPSERTCYVCSLHENITEGLLKELFCQVGPLDTIILRTSSSRDCSATHRYALIVFRHEVSVPFACEMLDRIELFNKQISVRPKQGTQQAVQYWTNTSVPAFHNSVSYPLMPRKYANSGLSDPCRRRQNENEEYYV</sequence>
<comment type="subcellular location">
    <subcellularLocation>
        <location evidence="1">Nucleus</location>
        <location evidence="1">Nucleoplasm</location>
    </subcellularLocation>
</comment>
<dbReference type="SMART" id="SM00360">
    <property type="entry name" value="RRM"/>
    <property type="match status" value="1"/>
</dbReference>
<reference evidence="8" key="1">
    <citation type="submission" date="2017-02" db="UniProtKB">
        <authorList>
            <consortium name="WormBaseParasite"/>
        </authorList>
    </citation>
    <scope>IDENTIFICATION</scope>
</reference>
<dbReference type="PROSITE" id="PS50102">
    <property type="entry name" value="RRM"/>
    <property type="match status" value="1"/>
</dbReference>
<keyword evidence="3" id="KW-0539">Nucleus</keyword>
<evidence type="ECO:0000313" key="6">
    <source>
        <dbReference type="EMBL" id="VDN81667.1"/>
    </source>
</evidence>
<evidence type="ECO:0000313" key="7">
    <source>
        <dbReference type="Proteomes" id="UP000278627"/>
    </source>
</evidence>
<dbReference type="Gene3D" id="3.30.70.330">
    <property type="match status" value="1"/>
</dbReference>
<proteinExistence type="predicted"/>
<keyword evidence="7" id="KW-1185">Reference proteome</keyword>
<dbReference type="GO" id="GO:0000381">
    <property type="term" value="P:regulation of alternative mRNA splicing, via spliceosome"/>
    <property type="evidence" value="ECO:0007669"/>
    <property type="project" value="TreeGrafter"/>
</dbReference>
<dbReference type="InterPro" id="IPR000504">
    <property type="entry name" value="RRM_dom"/>
</dbReference>
<dbReference type="STRING" id="6280.A0A0N4SXR3"/>
<dbReference type="InterPro" id="IPR012677">
    <property type="entry name" value="Nucleotide-bd_a/b_plait_sf"/>
</dbReference>
<dbReference type="EMBL" id="UZAD01000021">
    <property type="protein sequence ID" value="VDN81667.1"/>
    <property type="molecule type" value="Genomic_DNA"/>
</dbReference>
<dbReference type="InterPro" id="IPR035979">
    <property type="entry name" value="RBD_domain_sf"/>
</dbReference>
<dbReference type="InterPro" id="IPR052285">
    <property type="entry name" value="NEXT_complex_subunit"/>
</dbReference>
<evidence type="ECO:0000256" key="1">
    <source>
        <dbReference type="ARBA" id="ARBA00004642"/>
    </source>
</evidence>
<protein>
    <submittedName>
        <fullName evidence="8">RRM domain-containing protein</fullName>
    </submittedName>
</protein>
<name>A0A0N4SXR3_BRUPA</name>
<evidence type="ECO:0000259" key="5">
    <source>
        <dbReference type="PROSITE" id="PS50102"/>
    </source>
</evidence>
<dbReference type="PANTHER" id="PTHR13798">
    <property type="entry name" value="RNA BINDING MOTIF RBM PROTEIN -RELATED"/>
    <property type="match status" value="1"/>
</dbReference>
<evidence type="ECO:0000256" key="2">
    <source>
        <dbReference type="ARBA" id="ARBA00022884"/>
    </source>
</evidence>
<gene>
    <name evidence="6" type="ORF">BPAG_LOCUS481</name>
</gene>
<organism evidence="8">
    <name type="scientific">Brugia pahangi</name>
    <name type="common">Filarial nematode worm</name>
    <dbReference type="NCBI Taxonomy" id="6280"/>
    <lineage>
        <taxon>Eukaryota</taxon>
        <taxon>Metazoa</taxon>
        <taxon>Ecdysozoa</taxon>
        <taxon>Nematoda</taxon>
        <taxon>Chromadorea</taxon>
        <taxon>Rhabditida</taxon>
        <taxon>Spirurina</taxon>
        <taxon>Spiruromorpha</taxon>
        <taxon>Filarioidea</taxon>
        <taxon>Onchocercidae</taxon>
        <taxon>Brugia</taxon>
    </lineage>
</organism>
<dbReference type="Pfam" id="PF00076">
    <property type="entry name" value="RRM_1"/>
    <property type="match status" value="1"/>
</dbReference>
<dbReference type="GO" id="GO:0005654">
    <property type="term" value="C:nucleoplasm"/>
    <property type="evidence" value="ECO:0007669"/>
    <property type="project" value="UniProtKB-SubCell"/>
</dbReference>
<evidence type="ECO:0000313" key="8">
    <source>
        <dbReference type="WBParaSite" id="BPAG_0000048001-mRNA-1"/>
    </source>
</evidence>
<dbReference type="WBParaSite" id="BPAG_0000048001-mRNA-1">
    <property type="protein sequence ID" value="BPAG_0000048001-mRNA-1"/>
    <property type="gene ID" value="BPAG_0000048001"/>
</dbReference>
<evidence type="ECO:0000256" key="4">
    <source>
        <dbReference type="PROSITE-ProRule" id="PRU00176"/>
    </source>
</evidence>